<keyword evidence="2" id="KW-0472">Membrane</keyword>
<keyword evidence="2" id="KW-1133">Transmembrane helix</keyword>
<accession>A0ABR1JNZ4</accession>
<evidence type="ECO:0000256" key="2">
    <source>
        <dbReference type="SAM" id="Phobius"/>
    </source>
</evidence>
<reference evidence="3 4" key="1">
    <citation type="submission" date="2024-01" db="EMBL/GenBank/DDBJ databases">
        <title>A draft genome for the cacao thread blight pathogen Marasmiellus scandens.</title>
        <authorList>
            <person name="Baruah I.K."/>
            <person name="Leung J."/>
            <person name="Bukari Y."/>
            <person name="Amoako-Attah I."/>
            <person name="Meinhardt L.W."/>
            <person name="Bailey B.A."/>
            <person name="Cohen S.P."/>
        </authorList>
    </citation>
    <scope>NUCLEOTIDE SEQUENCE [LARGE SCALE GENOMIC DNA]</scope>
    <source>
        <strain evidence="3 4">GH-19</strain>
    </source>
</reference>
<feature type="region of interest" description="Disordered" evidence="1">
    <location>
        <begin position="148"/>
        <end position="196"/>
    </location>
</feature>
<sequence>MAFQTSSSAAPSSSNASSSNSSSNSGISSARGANYFFGFLVTFIALLLLFIGCGVGSRRRLNRRRALFGDLTWDSRSVLEEPPPEPQLLEPCLRKGGDIWSLMQPLSTALVPSSSSSNKPAAPPPMIRSPSRNPAAIHGLSLPTWRPSLVVPTADKQKEKDKSDEDDAQRRESEIQIAVMIAMPSRSRTSRADDEQELDEYQIGVARIPWDKGLPA</sequence>
<keyword evidence="2" id="KW-0812">Transmembrane</keyword>
<dbReference type="EMBL" id="JBANRG010000010">
    <property type="protein sequence ID" value="KAK7462783.1"/>
    <property type="molecule type" value="Genomic_DNA"/>
</dbReference>
<evidence type="ECO:0000313" key="4">
    <source>
        <dbReference type="Proteomes" id="UP001498398"/>
    </source>
</evidence>
<protein>
    <submittedName>
        <fullName evidence="3">Uncharacterized protein</fullName>
    </submittedName>
</protein>
<organism evidence="3 4">
    <name type="scientific">Marasmiellus scandens</name>
    <dbReference type="NCBI Taxonomy" id="2682957"/>
    <lineage>
        <taxon>Eukaryota</taxon>
        <taxon>Fungi</taxon>
        <taxon>Dikarya</taxon>
        <taxon>Basidiomycota</taxon>
        <taxon>Agaricomycotina</taxon>
        <taxon>Agaricomycetes</taxon>
        <taxon>Agaricomycetidae</taxon>
        <taxon>Agaricales</taxon>
        <taxon>Marasmiineae</taxon>
        <taxon>Omphalotaceae</taxon>
        <taxon>Marasmiellus</taxon>
    </lineage>
</organism>
<dbReference type="Proteomes" id="UP001498398">
    <property type="component" value="Unassembled WGS sequence"/>
</dbReference>
<name>A0ABR1JNZ4_9AGAR</name>
<feature type="region of interest" description="Disordered" evidence="1">
    <location>
        <begin position="111"/>
        <end position="133"/>
    </location>
</feature>
<evidence type="ECO:0000256" key="1">
    <source>
        <dbReference type="SAM" id="MobiDB-lite"/>
    </source>
</evidence>
<feature type="transmembrane region" description="Helical" evidence="2">
    <location>
        <begin position="35"/>
        <end position="55"/>
    </location>
</feature>
<evidence type="ECO:0000313" key="3">
    <source>
        <dbReference type="EMBL" id="KAK7462783.1"/>
    </source>
</evidence>
<gene>
    <name evidence="3" type="ORF">VKT23_007367</name>
</gene>
<keyword evidence="4" id="KW-1185">Reference proteome</keyword>
<proteinExistence type="predicted"/>
<feature type="compositionally biased region" description="Basic and acidic residues" evidence="1">
    <location>
        <begin position="155"/>
        <end position="174"/>
    </location>
</feature>
<comment type="caution">
    <text evidence="3">The sequence shown here is derived from an EMBL/GenBank/DDBJ whole genome shotgun (WGS) entry which is preliminary data.</text>
</comment>
<feature type="region of interest" description="Disordered" evidence="1">
    <location>
        <begin position="1"/>
        <end position="24"/>
    </location>
</feature>